<evidence type="ECO:0000313" key="1">
    <source>
        <dbReference type="EMBL" id="QJI53789.1"/>
    </source>
</evidence>
<protein>
    <submittedName>
        <fullName evidence="1">Uncharacterized protein</fullName>
    </submittedName>
</protein>
<reference evidence="1" key="1">
    <citation type="submission" date="2020-01" db="EMBL/GenBank/DDBJ databases">
        <title>Viral genomes from wild and zoo birds in China.</title>
        <authorList>
            <person name="Zhou R."/>
            <person name="Shan T."/>
            <person name="Yang S."/>
            <person name="Zhang W."/>
        </authorList>
    </citation>
    <scope>NUCLEOTIDE SEQUENCE</scope>
    <source>
        <strain evidence="1">Plw156hep1</strain>
    </source>
</reference>
<accession>A0A6M3YPI2</accession>
<name>A0A6M3YPI2_9VIRU</name>
<organism evidence="1">
    <name type="scientific">Hepeviridae sp</name>
    <dbReference type="NCBI Taxonomy" id="2715178"/>
    <lineage>
        <taxon>Viruses</taxon>
        <taxon>Riboviria</taxon>
        <taxon>Orthornavirae</taxon>
        <taxon>Kitrinoviricota</taxon>
        <taxon>Alsuviricetes</taxon>
        <taxon>Hepelivirales</taxon>
        <taxon>Hepeviridae</taxon>
    </lineage>
</organism>
<sequence>MTSALNVNFVNDHDALNVFVVNLSDALANINTFITDTTTRLSVIEKAATSLTARVSTAEDKITTAIQELTLLTTRVSSTEQSITFLNTQVAESVILSKAYKASFLAGYRSLQVVGEGAIKNLIITDAETGHVYRVPSDSNNSLATVESKDGTLRTPCIVALGDDGVEDDTYFSEAYYPPADGTLSNITISEIETG</sequence>
<dbReference type="Gene3D" id="1.20.5.340">
    <property type="match status" value="1"/>
</dbReference>
<proteinExistence type="predicted"/>
<dbReference type="EMBL" id="MT138038">
    <property type="protein sequence ID" value="QJI53789.1"/>
    <property type="molecule type" value="Genomic_RNA"/>
</dbReference>